<dbReference type="AlphaFoldDB" id="A0A2Y9BT05"/>
<sequence>MGVLDKCTAVRTRALPSRRSPPKSAANSCPVLVAPTARAVSRSCNPRANTIKAASIRAFARDSEALSARNSASVTEESLPRSVPVARHAVNASTAAWTPATPSAHETRSVTATATVPVPSPVTPIDPTPFPVPTRNPTWMLQR</sequence>
<accession>A0A2Y9BT05</accession>
<name>A0A2Y9BT05_9MICO</name>
<protein>
    <submittedName>
        <fullName evidence="2">Uncharacterized protein</fullName>
    </submittedName>
</protein>
<feature type="region of interest" description="Disordered" evidence="1">
    <location>
        <begin position="94"/>
        <end position="143"/>
    </location>
</feature>
<evidence type="ECO:0000256" key="1">
    <source>
        <dbReference type="SAM" id="MobiDB-lite"/>
    </source>
</evidence>
<reference evidence="3" key="1">
    <citation type="submission" date="2016-10" db="EMBL/GenBank/DDBJ databases">
        <authorList>
            <person name="Varghese N."/>
            <person name="Submissions S."/>
        </authorList>
    </citation>
    <scope>NUCLEOTIDE SEQUENCE [LARGE SCALE GENOMIC DNA]</scope>
    <source>
        <strain evidence="3">DSM 22951</strain>
    </source>
</reference>
<evidence type="ECO:0000313" key="2">
    <source>
        <dbReference type="EMBL" id="SSA33222.1"/>
    </source>
</evidence>
<organism evidence="2 3">
    <name type="scientific">Branchiibius hedensis</name>
    <dbReference type="NCBI Taxonomy" id="672460"/>
    <lineage>
        <taxon>Bacteria</taxon>
        <taxon>Bacillati</taxon>
        <taxon>Actinomycetota</taxon>
        <taxon>Actinomycetes</taxon>
        <taxon>Micrococcales</taxon>
        <taxon>Dermacoccaceae</taxon>
        <taxon>Branchiibius</taxon>
    </lineage>
</organism>
<feature type="compositionally biased region" description="Low complexity" evidence="1">
    <location>
        <begin position="94"/>
        <end position="117"/>
    </location>
</feature>
<gene>
    <name evidence="2" type="ORF">SAMN04489750_0495</name>
</gene>
<dbReference type="EMBL" id="UESZ01000001">
    <property type="protein sequence ID" value="SSA33222.1"/>
    <property type="molecule type" value="Genomic_DNA"/>
</dbReference>
<evidence type="ECO:0000313" key="3">
    <source>
        <dbReference type="Proteomes" id="UP000250028"/>
    </source>
</evidence>
<feature type="compositionally biased region" description="Pro residues" evidence="1">
    <location>
        <begin position="118"/>
        <end position="134"/>
    </location>
</feature>
<keyword evidence="3" id="KW-1185">Reference proteome</keyword>
<proteinExistence type="predicted"/>
<dbReference type="Proteomes" id="UP000250028">
    <property type="component" value="Unassembled WGS sequence"/>
</dbReference>